<feature type="site" description="Cleavage; by autolysis" evidence="9">
    <location>
        <begin position="200"/>
        <end position="201"/>
    </location>
</feature>
<evidence type="ECO:0000313" key="10">
    <source>
        <dbReference type="EMBL" id="KAI5063127.1"/>
    </source>
</evidence>
<keyword evidence="5" id="KW-0378">Hydrolase</keyword>
<proteinExistence type="predicted"/>
<feature type="active site" description="Nucleophile" evidence="7">
    <location>
        <position position="201"/>
    </location>
</feature>
<sequence length="331" mass="34824">MKWAIALHGGAGDISKDMPLQKKEEVETALSQCLQLGISALRDSCSAMDVAELVVRALEDNPLFNAGRGSVLTTEGTIEMEASIMDGPSRKCGAVSGLTSVINPISLARLVMEKTPHVYLAFAGAEMFARQQGVATAEPKYFLTEKSTKQLHAVQQLLARQTCSSEDITYKEAQPTCKLESSADVSLNGTLSGSQPFIGETVGCVVIDKLGHCVAATSTGGRTNKMVGRIGDTPLVGAGNYANHLCAVSATGIGEYIIRGMVGHNVAAIMEYKGASLAEAVTEVIDKQVEQGTTGLVAVSSSGELAMAFNTTGMYRAAADESGYYEVGIWN</sequence>
<dbReference type="EMBL" id="JABFUD020000021">
    <property type="protein sequence ID" value="KAI5063127.1"/>
    <property type="molecule type" value="Genomic_DNA"/>
</dbReference>
<dbReference type="Pfam" id="PF01112">
    <property type="entry name" value="Asparaginase_2"/>
    <property type="match status" value="1"/>
</dbReference>
<keyword evidence="6" id="KW-0068">Autocatalytic cleavage</keyword>
<evidence type="ECO:0000256" key="1">
    <source>
        <dbReference type="ARBA" id="ARBA00000306"/>
    </source>
</evidence>
<dbReference type="AlphaFoldDB" id="A0A9D4Z765"/>
<protein>
    <recommendedName>
        <fullName evidence="3">beta-aspartyl-peptidase</fullName>
        <ecNumber evidence="3">3.4.19.5</ecNumber>
    </recommendedName>
</protein>
<name>A0A9D4Z765_ADICA</name>
<evidence type="ECO:0000256" key="8">
    <source>
        <dbReference type="PIRSR" id="PIRSR600246-2"/>
    </source>
</evidence>
<evidence type="ECO:0000256" key="3">
    <source>
        <dbReference type="ARBA" id="ARBA00012879"/>
    </source>
</evidence>
<dbReference type="GO" id="GO:0006508">
    <property type="term" value="P:proteolysis"/>
    <property type="evidence" value="ECO:0007669"/>
    <property type="project" value="UniProtKB-KW"/>
</dbReference>
<keyword evidence="4" id="KW-0645">Protease</keyword>
<dbReference type="Gene3D" id="3.60.20.30">
    <property type="entry name" value="(Glycosyl)asparaginase"/>
    <property type="match status" value="1"/>
</dbReference>
<feature type="binding site" evidence="8">
    <location>
        <begin position="251"/>
        <end position="254"/>
    </location>
    <ligand>
        <name>substrate</name>
    </ligand>
</feature>
<reference evidence="10" key="1">
    <citation type="submission" date="2021-01" db="EMBL/GenBank/DDBJ databases">
        <title>Adiantum capillus-veneris genome.</title>
        <authorList>
            <person name="Fang Y."/>
            <person name="Liao Q."/>
        </authorList>
    </citation>
    <scope>NUCLEOTIDE SEQUENCE</scope>
    <source>
        <strain evidence="10">H3</strain>
        <tissue evidence="10">Leaf</tissue>
    </source>
</reference>
<dbReference type="OrthoDB" id="2262349at2759"/>
<dbReference type="SUPFAM" id="SSF56235">
    <property type="entry name" value="N-terminal nucleophile aminohydrolases (Ntn hydrolases)"/>
    <property type="match status" value="1"/>
</dbReference>
<comment type="catalytic activity">
    <reaction evidence="1">
        <text>Cleavage of a beta-linked Asp residue from the N-terminus of a polypeptide.</text>
        <dbReference type="EC" id="3.4.19.5"/>
    </reaction>
</comment>
<accession>A0A9D4Z765</accession>
<keyword evidence="11" id="KW-1185">Reference proteome</keyword>
<organism evidence="10 11">
    <name type="scientific">Adiantum capillus-veneris</name>
    <name type="common">Maidenhair fern</name>
    <dbReference type="NCBI Taxonomy" id="13818"/>
    <lineage>
        <taxon>Eukaryota</taxon>
        <taxon>Viridiplantae</taxon>
        <taxon>Streptophyta</taxon>
        <taxon>Embryophyta</taxon>
        <taxon>Tracheophyta</taxon>
        <taxon>Polypodiopsida</taxon>
        <taxon>Polypodiidae</taxon>
        <taxon>Polypodiales</taxon>
        <taxon>Pteridineae</taxon>
        <taxon>Pteridaceae</taxon>
        <taxon>Vittarioideae</taxon>
        <taxon>Adiantum</taxon>
    </lineage>
</organism>
<dbReference type="GO" id="GO:0004067">
    <property type="term" value="F:asparaginase activity"/>
    <property type="evidence" value="ECO:0007669"/>
    <property type="project" value="UniProtKB-ARBA"/>
</dbReference>
<evidence type="ECO:0000256" key="4">
    <source>
        <dbReference type="ARBA" id="ARBA00022670"/>
    </source>
</evidence>
<comment type="caution">
    <text evidence="10">The sequence shown here is derived from an EMBL/GenBank/DDBJ whole genome shotgun (WGS) entry which is preliminary data.</text>
</comment>
<dbReference type="Proteomes" id="UP000886520">
    <property type="component" value="Chromosome 21"/>
</dbReference>
<dbReference type="PANTHER" id="PTHR10188">
    <property type="entry name" value="L-ASPARAGINASE"/>
    <property type="match status" value="1"/>
</dbReference>
<dbReference type="InterPro" id="IPR000246">
    <property type="entry name" value="Peptidase_T2"/>
</dbReference>
<dbReference type="GO" id="GO:0008798">
    <property type="term" value="F:beta-aspartyl-peptidase activity"/>
    <property type="evidence" value="ECO:0007669"/>
    <property type="project" value="UniProtKB-EC"/>
</dbReference>
<feature type="binding site" evidence="8">
    <location>
        <begin position="229"/>
        <end position="232"/>
    </location>
    <ligand>
        <name>substrate</name>
    </ligand>
</feature>
<dbReference type="FunFam" id="3.60.20.30:FF:000001">
    <property type="entry name" value="Isoaspartyl peptidase/L-asparaginase"/>
    <property type="match status" value="1"/>
</dbReference>
<gene>
    <name evidence="10" type="ORF">GOP47_0021674</name>
</gene>
<evidence type="ECO:0000256" key="7">
    <source>
        <dbReference type="PIRSR" id="PIRSR600246-1"/>
    </source>
</evidence>
<dbReference type="EC" id="3.4.19.5" evidence="3"/>
<evidence type="ECO:0000256" key="9">
    <source>
        <dbReference type="PIRSR" id="PIRSR600246-3"/>
    </source>
</evidence>
<comment type="subunit">
    <text evidence="2">Heterotetramer of two alpha and two beta chains arranged as a dimer of alpha/beta heterodimers.</text>
</comment>
<dbReference type="InterPro" id="IPR029055">
    <property type="entry name" value="Ntn_hydrolases_N"/>
</dbReference>
<dbReference type="CDD" id="cd04701">
    <property type="entry name" value="Asparaginase_2"/>
    <property type="match status" value="1"/>
</dbReference>
<evidence type="ECO:0000256" key="6">
    <source>
        <dbReference type="ARBA" id="ARBA00022813"/>
    </source>
</evidence>
<evidence type="ECO:0000256" key="5">
    <source>
        <dbReference type="ARBA" id="ARBA00022801"/>
    </source>
</evidence>
<dbReference type="PANTHER" id="PTHR10188:SF6">
    <property type="entry name" value="N(4)-(BETA-N-ACETYLGLUCOSAMINYL)-L-ASPARAGINASE"/>
    <property type="match status" value="1"/>
</dbReference>
<evidence type="ECO:0000313" key="11">
    <source>
        <dbReference type="Proteomes" id="UP000886520"/>
    </source>
</evidence>
<evidence type="ECO:0000256" key="2">
    <source>
        <dbReference type="ARBA" id="ARBA00011601"/>
    </source>
</evidence>